<evidence type="ECO:0000313" key="3">
    <source>
        <dbReference type="Proteomes" id="UP000006666"/>
    </source>
</evidence>
<dbReference type="PANTHER" id="PTHR46018">
    <property type="entry name" value="ZINC PHOSPHODIESTERASE ELAC PROTEIN 1"/>
    <property type="match status" value="1"/>
</dbReference>
<evidence type="ECO:0000313" key="2">
    <source>
        <dbReference type="EMBL" id="ACV06039.1"/>
    </source>
</evidence>
<sequence length="260" mass="27798">MGCSGSFSGPRSATSCYLVEHEAQGRTWRVVLDLGSGALGELQRYTDPTAVDAYLISHLHPDHLVDLCGLYVLHTYDPHAAHPDRIAVHGPAALREHMDGVYGVHPGESLTSTYNYHPVRDGWQTTIGPFTITWFQVNHPGDAYGMRVSAGGNVLAFTGDTDDTPALDGLLIGADVVLADSAFVEGRDAAQGIHLTGRRAALAAQRAGGVGQLVLTHIPPWNDPEYTLAEARQVWDGPLCLAEPGLLLEVAPVDHALSAR</sequence>
<dbReference type="EMBL" id="CP001686">
    <property type="protein sequence ID" value="ACV06039.1"/>
    <property type="molecule type" value="Genomic_DNA"/>
</dbReference>
<dbReference type="eggNOG" id="COG1234">
    <property type="taxonomic scope" value="Bacteria"/>
</dbReference>
<dbReference type="CDD" id="cd07716">
    <property type="entry name" value="RNaseZ_short-form-like_MBL-fold"/>
    <property type="match status" value="1"/>
</dbReference>
<evidence type="ECO:0000259" key="1">
    <source>
        <dbReference type="Pfam" id="PF12706"/>
    </source>
</evidence>
<protein>
    <submittedName>
        <fullName evidence="2">Metal-dependent hydrolase, beta-lactamase superfamily III</fullName>
    </submittedName>
</protein>
<dbReference type="InterPro" id="IPR036866">
    <property type="entry name" value="RibonucZ/Hydroxyglut_hydro"/>
</dbReference>
<dbReference type="SUPFAM" id="SSF56281">
    <property type="entry name" value="Metallo-hydrolase/oxidoreductase"/>
    <property type="match status" value="1"/>
</dbReference>
<keyword evidence="2" id="KW-0378">Hydrolase</keyword>
<keyword evidence="3" id="KW-1185">Reference proteome</keyword>
<name>C7NG39_KYTSD</name>
<dbReference type="InterPro" id="IPR001279">
    <property type="entry name" value="Metallo-B-lactamas"/>
</dbReference>
<dbReference type="Gene3D" id="3.60.15.10">
    <property type="entry name" value="Ribonuclease Z/Hydroxyacylglutathione hydrolase-like"/>
    <property type="match status" value="1"/>
</dbReference>
<dbReference type="GO" id="GO:0042781">
    <property type="term" value="F:3'-tRNA processing endoribonuclease activity"/>
    <property type="evidence" value="ECO:0007669"/>
    <property type="project" value="TreeGrafter"/>
</dbReference>
<gene>
    <name evidence="2" type="ordered locus">Ksed_09930</name>
</gene>
<dbReference type="HOGENOM" id="CLU_031317_3_0_11"/>
<proteinExistence type="predicted"/>
<organism evidence="2 3">
    <name type="scientific">Kytococcus sedentarius (strain ATCC 14392 / DSM 20547 / JCM 11482 / CCUG 33030 / NBRC 15357 / NCTC 11040 / CCM 314 / 541)</name>
    <name type="common">Micrococcus sedentarius</name>
    <dbReference type="NCBI Taxonomy" id="478801"/>
    <lineage>
        <taxon>Bacteria</taxon>
        <taxon>Bacillati</taxon>
        <taxon>Actinomycetota</taxon>
        <taxon>Actinomycetes</taxon>
        <taxon>Micrococcales</taxon>
        <taxon>Kytococcaceae</taxon>
        <taxon>Kytococcus</taxon>
    </lineage>
</organism>
<accession>C7NG39</accession>
<dbReference type="Pfam" id="PF12706">
    <property type="entry name" value="Lactamase_B_2"/>
    <property type="match status" value="1"/>
</dbReference>
<dbReference type="STRING" id="478801.Ksed_09930"/>
<dbReference type="Proteomes" id="UP000006666">
    <property type="component" value="Chromosome"/>
</dbReference>
<dbReference type="AlphaFoldDB" id="C7NG39"/>
<dbReference type="PANTHER" id="PTHR46018:SF4">
    <property type="entry name" value="METALLO-HYDROLASE YHFI-RELATED"/>
    <property type="match status" value="1"/>
</dbReference>
<dbReference type="KEGG" id="kse:Ksed_09930"/>
<reference evidence="2 3" key="1">
    <citation type="journal article" date="2009" name="Stand. Genomic Sci.">
        <title>Complete genome sequence of Kytococcus sedentarius type strain (541).</title>
        <authorList>
            <person name="Sims D."/>
            <person name="Brettin T."/>
            <person name="Detter J.C."/>
            <person name="Han C."/>
            <person name="Lapidus A."/>
            <person name="Copeland A."/>
            <person name="Glavina Del Rio T."/>
            <person name="Nolan M."/>
            <person name="Chen F."/>
            <person name="Lucas S."/>
            <person name="Tice H."/>
            <person name="Cheng J.F."/>
            <person name="Bruce D."/>
            <person name="Goodwin L."/>
            <person name="Pitluck S."/>
            <person name="Ovchinnikova G."/>
            <person name="Pati A."/>
            <person name="Ivanova N."/>
            <person name="Mavrommatis K."/>
            <person name="Chen A."/>
            <person name="Palaniappan K."/>
            <person name="D'haeseleer P."/>
            <person name="Chain P."/>
            <person name="Bristow J."/>
            <person name="Eisen J.A."/>
            <person name="Markowitz V."/>
            <person name="Hugenholtz P."/>
            <person name="Schneider S."/>
            <person name="Goker M."/>
            <person name="Pukall R."/>
            <person name="Kyrpides N.C."/>
            <person name="Klenk H.P."/>
        </authorList>
    </citation>
    <scope>NUCLEOTIDE SEQUENCE [LARGE SCALE GENOMIC DNA]</scope>
    <source>
        <strain evidence="3">ATCC 14392 / DSM 20547 / JCM 11482 / CCUG 33030 / NBRC 15357 / NCTC 11040 / CCM 314 / 541</strain>
    </source>
</reference>
<feature type="domain" description="Metallo-beta-lactamase" evidence="1">
    <location>
        <begin position="30"/>
        <end position="218"/>
    </location>
</feature>